<evidence type="ECO:0000256" key="1">
    <source>
        <dbReference type="SAM" id="MobiDB-lite"/>
    </source>
</evidence>
<evidence type="ECO:0000313" key="3">
    <source>
        <dbReference type="Proteomes" id="UP001266305"/>
    </source>
</evidence>
<keyword evidence="3" id="KW-1185">Reference proteome</keyword>
<organism evidence="2 3">
    <name type="scientific">Saguinus oedipus</name>
    <name type="common">Cotton-top tamarin</name>
    <name type="synonym">Oedipomidas oedipus</name>
    <dbReference type="NCBI Taxonomy" id="9490"/>
    <lineage>
        <taxon>Eukaryota</taxon>
        <taxon>Metazoa</taxon>
        <taxon>Chordata</taxon>
        <taxon>Craniata</taxon>
        <taxon>Vertebrata</taxon>
        <taxon>Euteleostomi</taxon>
        <taxon>Mammalia</taxon>
        <taxon>Eutheria</taxon>
        <taxon>Euarchontoglires</taxon>
        <taxon>Primates</taxon>
        <taxon>Haplorrhini</taxon>
        <taxon>Platyrrhini</taxon>
        <taxon>Cebidae</taxon>
        <taxon>Callitrichinae</taxon>
        <taxon>Saguinus</taxon>
    </lineage>
</organism>
<dbReference type="EMBL" id="JASSZA010000021">
    <property type="protein sequence ID" value="KAK2085342.1"/>
    <property type="molecule type" value="Genomic_DNA"/>
</dbReference>
<name>A0ABQ9TMC6_SAGOE</name>
<dbReference type="Proteomes" id="UP001266305">
    <property type="component" value="Unassembled WGS sequence"/>
</dbReference>
<reference evidence="2 3" key="1">
    <citation type="submission" date="2023-05" db="EMBL/GenBank/DDBJ databases">
        <title>B98-5 Cell Line De Novo Hybrid Assembly: An Optical Mapping Approach.</title>
        <authorList>
            <person name="Kananen K."/>
            <person name="Auerbach J.A."/>
            <person name="Kautto E."/>
            <person name="Blachly J.S."/>
        </authorList>
    </citation>
    <scope>NUCLEOTIDE SEQUENCE [LARGE SCALE GENOMIC DNA]</scope>
    <source>
        <strain evidence="2">B95-8</strain>
        <tissue evidence="2">Cell line</tissue>
    </source>
</reference>
<sequence length="178" mass="18161">MPLIPAGEGSRLGKERAGDIGDAPLSTGTLCQGSWGSWKKSRAWSDWDSSGFRFLPGWVVGNRHVGVAGAAFAKRQGSSGDEKRGEFVRCCFNLVGSAFGTAPRRGASAQVARLALAPSSPAQSAVRQGAVAPLQHGTSTEMHAARALGPSGWDAQAATVEAAAVVAAAPCAPFSTGL</sequence>
<feature type="region of interest" description="Disordered" evidence="1">
    <location>
        <begin position="1"/>
        <end position="25"/>
    </location>
</feature>
<protein>
    <submittedName>
        <fullName evidence="2">Uncharacterized protein</fullName>
    </submittedName>
</protein>
<proteinExistence type="predicted"/>
<accession>A0ABQ9TMC6</accession>
<evidence type="ECO:0000313" key="2">
    <source>
        <dbReference type="EMBL" id="KAK2085342.1"/>
    </source>
</evidence>
<gene>
    <name evidence="2" type="ORF">P7K49_036642</name>
</gene>
<comment type="caution">
    <text evidence="2">The sequence shown here is derived from an EMBL/GenBank/DDBJ whole genome shotgun (WGS) entry which is preliminary data.</text>
</comment>